<dbReference type="AlphaFoldDB" id="A0A7K0GMQ8"/>
<proteinExistence type="predicted"/>
<dbReference type="Proteomes" id="UP000463337">
    <property type="component" value="Unassembled WGS sequence"/>
</dbReference>
<evidence type="ECO:0000313" key="1">
    <source>
        <dbReference type="EMBL" id="MRY60414.1"/>
    </source>
</evidence>
<evidence type="ECO:0000313" key="2">
    <source>
        <dbReference type="Proteomes" id="UP000463337"/>
    </source>
</evidence>
<dbReference type="EMBL" id="WKLT01000033">
    <property type="protein sequence ID" value="MRY60414.1"/>
    <property type="molecule type" value="Genomic_DNA"/>
</dbReference>
<protein>
    <recommendedName>
        <fullName evidence="3">Phage minor capsid protein 2</fullName>
    </recommendedName>
</protein>
<gene>
    <name evidence="1" type="ORF">GKD59_21430</name>
</gene>
<sequence>MPKVTPHQLNLMTDGTVELYQELEMTIFQLIAKRLKNQSDGNINIAEWQLDKMQQLHLLNADVIRELSEISGKASQEIERIIKTAGYAIVDDTDNYFEEPKPYPSNLDLIIEGYKNQTFRDVNNFVNETLISTNYGTGTISNIFTDIVNKTALLYSSGLLTLDKAIQKTINEWVDKGIRSSFVDKGGHTWSMERYVATVLRSTMQRIYNEVRTARMAEYDCHTVLVTSLPQARIACAHCQGQVIDVRSPEQADSGYPSAYLFGYGTPGGHRGVNCRHKWIPFIPGVSTNNQPQYDPDRAIENGKIEQGRKALAGRIRNTKKKLMVAESLGADNIDKYRQQLDRQRAQMRDLVKENGLHRIYRLEKVYTPKQSVLDGGYQAVLTKAEKKRASEQYDRYRSILGDKAPKSLDDYINLKYNSDKEYNLLKHDARIVKYFKGKIDEDLSEYQKKQAVKAYFNFKKDGILFGDHGIARYVQSMRRGNGAFKYNYSTVVDLFNQIPLYTSTRDGKIRDVRFNKNVIIYSEQGTKEVVSMILRSSKKKEKDVPHKDWTVIKNDSDR</sequence>
<dbReference type="InterPro" id="IPR009319">
    <property type="entry name" value="Phage_A118_VSP1"/>
</dbReference>
<dbReference type="GO" id="GO:0005198">
    <property type="term" value="F:structural molecule activity"/>
    <property type="evidence" value="ECO:0007669"/>
    <property type="project" value="InterPro"/>
</dbReference>
<reference evidence="1 2" key="1">
    <citation type="journal article" date="2019" name="Nat. Med.">
        <title>A library of human gut bacterial isolates paired with longitudinal multiomics data enables mechanistic microbiome research.</title>
        <authorList>
            <person name="Poyet M."/>
            <person name="Groussin M."/>
            <person name="Gibbons S.M."/>
            <person name="Avila-Pacheco J."/>
            <person name="Jiang X."/>
            <person name="Kearney S.M."/>
            <person name="Perrotta A.R."/>
            <person name="Berdy B."/>
            <person name="Zhao S."/>
            <person name="Lieberman T.D."/>
            <person name="Swanson P.K."/>
            <person name="Smith M."/>
            <person name="Roesemann S."/>
            <person name="Alexander J.E."/>
            <person name="Rich S.A."/>
            <person name="Livny J."/>
            <person name="Vlamakis H."/>
            <person name="Clish C."/>
            <person name="Bullock K."/>
            <person name="Deik A."/>
            <person name="Scott J."/>
            <person name="Pierce K.A."/>
            <person name="Xavier R.J."/>
            <person name="Alm E.J."/>
        </authorList>
    </citation>
    <scope>NUCLEOTIDE SEQUENCE [LARGE SCALE GENOMIC DNA]</scope>
    <source>
        <strain evidence="1 2">BIOML-A41</strain>
    </source>
</reference>
<dbReference type="RefSeq" id="WP_154398277.1">
    <property type="nucleotide sequence ID" value="NZ_WKLT01000033.1"/>
</dbReference>
<dbReference type="Pfam" id="PF06152">
    <property type="entry name" value="Phage_min_cap2"/>
    <property type="match status" value="1"/>
</dbReference>
<name>A0A7K0GMQ8_PARDI</name>
<organism evidence="1 2">
    <name type="scientific">Parabacteroides distasonis</name>
    <dbReference type="NCBI Taxonomy" id="823"/>
    <lineage>
        <taxon>Bacteria</taxon>
        <taxon>Pseudomonadati</taxon>
        <taxon>Bacteroidota</taxon>
        <taxon>Bacteroidia</taxon>
        <taxon>Bacteroidales</taxon>
        <taxon>Tannerellaceae</taxon>
        <taxon>Parabacteroides</taxon>
    </lineage>
</organism>
<evidence type="ECO:0008006" key="3">
    <source>
        <dbReference type="Google" id="ProtNLM"/>
    </source>
</evidence>
<accession>A0A7K0GMQ8</accession>
<comment type="caution">
    <text evidence="1">The sequence shown here is derived from an EMBL/GenBank/DDBJ whole genome shotgun (WGS) entry which is preliminary data.</text>
</comment>